<accession>A0A1Y5RC29</accession>
<organism evidence="1 2">
    <name type="scientific">Roseisalinus antarcticus</name>
    <dbReference type="NCBI Taxonomy" id="254357"/>
    <lineage>
        <taxon>Bacteria</taxon>
        <taxon>Pseudomonadati</taxon>
        <taxon>Pseudomonadota</taxon>
        <taxon>Alphaproteobacteria</taxon>
        <taxon>Rhodobacterales</taxon>
        <taxon>Roseobacteraceae</taxon>
        <taxon>Roseisalinus</taxon>
    </lineage>
</organism>
<protein>
    <recommendedName>
        <fullName evidence="3">Glycosyl transferase family 2</fullName>
    </recommendedName>
</protein>
<gene>
    <name evidence="1" type="ORF">ROA7023_00097</name>
</gene>
<evidence type="ECO:0000313" key="1">
    <source>
        <dbReference type="EMBL" id="SLN13944.1"/>
    </source>
</evidence>
<reference evidence="1 2" key="1">
    <citation type="submission" date="2017-03" db="EMBL/GenBank/DDBJ databases">
        <authorList>
            <person name="Afonso C.L."/>
            <person name="Miller P.J."/>
            <person name="Scott M.A."/>
            <person name="Spackman E."/>
            <person name="Goraichik I."/>
            <person name="Dimitrov K.M."/>
            <person name="Suarez D.L."/>
            <person name="Swayne D.E."/>
        </authorList>
    </citation>
    <scope>NUCLEOTIDE SEQUENCE [LARGE SCALE GENOMIC DNA]</scope>
    <source>
        <strain evidence="1 2">CECT 7023</strain>
    </source>
</reference>
<dbReference type="AlphaFoldDB" id="A0A1Y5RC29"/>
<name>A0A1Y5RC29_9RHOB</name>
<evidence type="ECO:0000313" key="2">
    <source>
        <dbReference type="Proteomes" id="UP000193900"/>
    </source>
</evidence>
<dbReference type="Proteomes" id="UP000193900">
    <property type="component" value="Unassembled WGS sequence"/>
</dbReference>
<dbReference type="SUPFAM" id="SSF53448">
    <property type="entry name" value="Nucleotide-diphospho-sugar transferases"/>
    <property type="match status" value="1"/>
</dbReference>
<keyword evidence="2" id="KW-1185">Reference proteome</keyword>
<evidence type="ECO:0008006" key="3">
    <source>
        <dbReference type="Google" id="ProtNLM"/>
    </source>
</evidence>
<dbReference type="EMBL" id="FWFZ01000001">
    <property type="protein sequence ID" value="SLN13944.1"/>
    <property type="molecule type" value="Genomic_DNA"/>
</dbReference>
<proteinExistence type="predicted"/>
<dbReference type="InterPro" id="IPR029044">
    <property type="entry name" value="Nucleotide-diphossugar_trans"/>
</dbReference>
<dbReference type="RefSeq" id="WP_085877044.1">
    <property type="nucleotide sequence ID" value="NZ_FWFZ01000001.1"/>
</dbReference>
<sequence length="279" mass="31487">MTVVSDVLKLLQGKTRAQSRLRGRIWRLLRGAAAPSDDPLVIFAIPLVSRRRSSDWDQVTANLSATLASFLRQTDGNWMALICGQDRPDDLPDDPRITFLKARVGDKFYDKGDKRRQLIAHVARRIRRDGYYMQFDADDILHPEAVAHMRGDHNGRGYLISRGYFVHAGARRLAPLEPPEKPFHLACGSSSAVYVDFRTHRHDARLLAEHRSHTRVAETCAEWGQPLDEIPFPAALYMVGHGENMIQRRGKLEDRLGHLDAHEITSPAARDTILAAFGL</sequence>